<keyword evidence="2" id="KW-0547">Nucleotide-binding</keyword>
<evidence type="ECO:0000256" key="1">
    <source>
        <dbReference type="ARBA" id="ARBA00008791"/>
    </source>
</evidence>
<dbReference type="EMBL" id="SACQ01000001">
    <property type="protein sequence ID" value="RVU32639.1"/>
    <property type="molecule type" value="Genomic_DNA"/>
</dbReference>
<evidence type="ECO:0000313" key="6">
    <source>
        <dbReference type="Proteomes" id="UP000282818"/>
    </source>
</evidence>
<dbReference type="Gene3D" id="3.40.50.620">
    <property type="entry name" value="HUPs"/>
    <property type="match status" value="1"/>
</dbReference>
<dbReference type="Pfam" id="PF00582">
    <property type="entry name" value="Usp"/>
    <property type="match status" value="1"/>
</dbReference>
<dbReference type="PRINTS" id="PR01438">
    <property type="entry name" value="UNVRSLSTRESS"/>
</dbReference>
<name>A0A437QDY0_9GAMM</name>
<dbReference type="PANTHER" id="PTHR46268:SF27">
    <property type="entry name" value="UNIVERSAL STRESS PROTEIN RV2623"/>
    <property type="match status" value="1"/>
</dbReference>
<evidence type="ECO:0000256" key="2">
    <source>
        <dbReference type="ARBA" id="ARBA00022741"/>
    </source>
</evidence>
<dbReference type="GO" id="GO:0005524">
    <property type="term" value="F:ATP binding"/>
    <property type="evidence" value="ECO:0007669"/>
    <property type="project" value="UniProtKB-KW"/>
</dbReference>
<dbReference type="InterPro" id="IPR006015">
    <property type="entry name" value="Universal_stress_UspA"/>
</dbReference>
<reference evidence="5 6" key="1">
    <citation type="submission" date="2019-01" db="EMBL/GenBank/DDBJ databases">
        <authorList>
            <person name="Chen W.-M."/>
        </authorList>
    </citation>
    <scope>NUCLEOTIDE SEQUENCE [LARGE SCALE GENOMIC DNA]</scope>
    <source>
        <strain evidence="5 6">HPM-16</strain>
    </source>
</reference>
<gene>
    <name evidence="5" type="ORF">EOE65_03005</name>
</gene>
<comment type="similarity">
    <text evidence="1">Belongs to the universal stress protein A family.</text>
</comment>
<organism evidence="5 6">
    <name type="scientific">Neptunomonas marina</name>
    <dbReference type="NCBI Taxonomy" id="1815562"/>
    <lineage>
        <taxon>Bacteria</taxon>
        <taxon>Pseudomonadati</taxon>
        <taxon>Pseudomonadota</taxon>
        <taxon>Gammaproteobacteria</taxon>
        <taxon>Oceanospirillales</taxon>
        <taxon>Oceanospirillaceae</taxon>
        <taxon>Neptunomonas</taxon>
    </lineage>
</organism>
<dbReference type="PANTHER" id="PTHR46268">
    <property type="entry name" value="STRESS RESPONSE PROTEIN NHAX"/>
    <property type="match status" value="1"/>
</dbReference>
<dbReference type="RefSeq" id="WP_127692808.1">
    <property type="nucleotide sequence ID" value="NZ_SACQ01000001.1"/>
</dbReference>
<dbReference type="Proteomes" id="UP000282818">
    <property type="component" value="Unassembled WGS sequence"/>
</dbReference>
<dbReference type="InterPro" id="IPR014729">
    <property type="entry name" value="Rossmann-like_a/b/a_fold"/>
</dbReference>
<comment type="caution">
    <text evidence="5">The sequence shown here is derived from an EMBL/GenBank/DDBJ whole genome shotgun (WGS) entry which is preliminary data.</text>
</comment>
<protein>
    <submittedName>
        <fullName evidence="5">Universal stress protein</fullName>
    </submittedName>
</protein>
<keyword evidence="6" id="KW-1185">Reference proteome</keyword>
<accession>A0A437QDY0</accession>
<dbReference type="SUPFAM" id="SSF52402">
    <property type="entry name" value="Adenine nucleotide alpha hydrolases-like"/>
    <property type="match status" value="1"/>
</dbReference>
<dbReference type="AlphaFoldDB" id="A0A437QDY0"/>
<keyword evidence="3" id="KW-0067">ATP-binding</keyword>
<evidence type="ECO:0000313" key="5">
    <source>
        <dbReference type="EMBL" id="RVU32639.1"/>
    </source>
</evidence>
<evidence type="ECO:0000259" key="4">
    <source>
        <dbReference type="Pfam" id="PF00582"/>
    </source>
</evidence>
<evidence type="ECO:0000256" key="3">
    <source>
        <dbReference type="ARBA" id="ARBA00022840"/>
    </source>
</evidence>
<dbReference type="InterPro" id="IPR006016">
    <property type="entry name" value="UspA"/>
</dbReference>
<sequence>MLPDVKRILYASDIESGSRPAFRAAISMAGHYDAQVTFLNVIEPLNSTARNLVKTMMSDEMLSEMHDESVNHLKQKLVERIEQFCDQELDESEKMKEGQVVPRVEEGSADKVILEVADEINADLIVMGTRTHSSVGQFFLGSTANRVMTHTKRPVLIIPLK</sequence>
<proteinExistence type="inferred from homology"/>
<dbReference type="CDD" id="cd00293">
    <property type="entry name" value="USP-like"/>
    <property type="match status" value="1"/>
</dbReference>
<feature type="domain" description="UspA" evidence="4">
    <location>
        <begin position="6"/>
        <end position="159"/>
    </location>
</feature>